<protein>
    <recommendedName>
        <fullName evidence="1">Putative DnaT-like domain-containing protein</fullName>
    </recommendedName>
</protein>
<organism evidence="2 3">
    <name type="scientific">Sinorhizobium sojae CCBAU 05684</name>
    <dbReference type="NCBI Taxonomy" id="716928"/>
    <lineage>
        <taxon>Bacteria</taxon>
        <taxon>Pseudomonadati</taxon>
        <taxon>Pseudomonadota</taxon>
        <taxon>Alphaproteobacteria</taxon>
        <taxon>Hyphomicrobiales</taxon>
        <taxon>Rhizobiaceae</taxon>
        <taxon>Sinorhizobium/Ensifer group</taxon>
        <taxon>Sinorhizobium</taxon>
    </lineage>
</organism>
<keyword evidence="3" id="KW-1185">Reference proteome</keyword>
<evidence type="ECO:0000313" key="2">
    <source>
        <dbReference type="EMBL" id="ASY62521.1"/>
    </source>
</evidence>
<dbReference type="InterPro" id="IPR046787">
    <property type="entry name" value="DnaT_2"/>
</dbReference>
<feature type="domain" description="Putative DnaT-like" evidence="1">
    <location>
        <begin position="6"/>
        <end position="163"/>
    </location>
</feature>
<dbReference type="Pfam" id="PF20557">
    <property type="entry name" value="DnaT_2"/>
    <property type="match status" value="1"/>
</dbReference>
<dbReference type="RefSeq" id="WP_034858712.1">
    <property type="nucleotide sequence ID" value="NZ_AJQT01000109.1"/>
</dbReference>
<dbReference type="EMBL" id="CP023067">
    <property type="protein sequence ID" value="ASY62521.1"/>
    <property type="molecule type" value="Genomic_DNA"/>
</dbReference>
<dbReference type="AlphaFoldDB" id="A0A249P9C0"/>
<dbReference type="Proteomes" id="UP000217211">
    <property type="component" value="Chromosome"/>
</dbReference>
<dbReference type="STRING" id="716928.GCA_000261485_04829"/>
<dbReference type="OrthoDB" id="980409at2"/>
<proteinExistence type="predicted"/>
<dbReference type="eggNOG" id="ENOG5032Z46">
    <property type="taxonomic scope" value="Bacteria"/>
</dbReference>
<gene>
    <name evidence="2" type="ORF">SJ05684_c10640</name>
</gene>
<sequence length="169" mass="17821">MAIDVTAGSATAVAYGSAAEAATYFTARGISTWTGTEGDKEEALIRGCDYLERLYAGRWVGVKTSSTQALAWPRAYVNDLDGYPIASDAIPTAIKRANFEAALLILTGTDLEPVLTRGNAIKRKKVKAGPAEVETEYDGGAPTRSTVTSIDGLLTGFITNSNGIDLLRA</sequence>
<evidence type="ECO:0000313" key="3">
    <source>
        <dbReference type="Proteomes" id="UP000217211"/>
    </source>
</evidence>
<reference evidence="2 3" key="1">
    <citation type="submission" date="2017-08" db="EMBL/GenBank/DDBJ databases">
        <title>Multipartite genome sequences of Sinorhizobium species nodulating soybeans.</title>
        <authorList>
            <person name="Tian C.F."/>
        </authorList>
    </citation>
    <scope>NUCLEOTIDE SEQUENCE [LARGE SCALE GENOMIC DNA]</scope>
    <source>
        <strain evidence="2 3">CCBAU 05684</strain>
    </source>
</reference>
<evidence type="ECO:0000259" key="1">
    <source>
        <dbReference type="Pfam" id="PF20557"/>
    </source>
</evidence>
<dbReference type="KEGG" id="esj:SJ05684_c10640"/>
<accession>A0A249P9C0</accession>
<name>A0A249P9C0_9HYPH</name>